<reference evidence="6" key="1">
    <citation type="submission" date="2018-05" db="EMBL/GenBank/DDBJ databases">
        <authorList>
            <person name="Lanie J.A."/>
            <person name="Ng W.-L."/>
            <person name="Kazmierczak K.M."/>
            <person name="Andrzejewski T.M."/>
            <person name="Davidsen T.M."/>
            <person name="Wayne K.J."/>
            <person name="Tettelin H."/>
            <person name="Glass J.I."/>
            <person name="Rusch D."/>
            <person name="Podicherti R."/>
            <person name="Tsui H.-C.T."/>
            <person name="Winkler M.E."/>
        </authorList>
    </citation>
    <scope>NUCLEOTIDE SEQUENCE</scope>
</reference>
<dbReference type="InterPro" id="IPR050763">
    <property type="entry name" value="ABC_transporter_ATP-binding"/>
</dbReference>
<name>A0A382T8S0_9ZZZZ</name>
<gene>
    <name evidence="6" type="ORF">METZ01_LOCUS371394</name>
</gene>
<evidence type="ECO:0000256" key="4">
    <source>
        <dbReference type="ARBA" id="ARBA00022840"/>
    </source>
</evidence>
<organism evidence="6">
    <name type="scientific">marine metagenome</name>
    <dbReference type="NCBI Taxonomy" id="408172"/>
    <lineage>
        <taxon>unclassified sequences</taxon>
        <taxon>metagenomes</taxon>
        <taxon>ecological metagenomes</taxon>
    </lineage>
</organism>
<dbReference type="EMBL" id="UINC01134783">
    <property type="protein sequence ID" value="SVD18540.1"/>
    <property type="molecule type" value="Genomic_DNA"/>
</dbReference>
<accession>A0A382T8S0</accession>
<keyword evidence="4" id="KW-0067">ATP-binding</keyword>
<keyword evidence="3" id="KW-0547">Nucleotide-binding</keyword>
<evidence type="ECO:0000256" key="3">
    <source>
        <dbReference type="ARBA" id="ARBA00022741"/>
    </source>
</evidence>
<proteinExistence type="inferred from homology"/>
<keyword evidence="2" id="KW-0813">Transport</keyword>
<dbReference type="InterPro" id="IPR027417">
    <property type="entry name" value="P-loop_NTPase"/>
</dbReference>
<protein>
    <recommendedName>
        <fullName evidence="5">ABC transporter domain-containing protein</fullName>
    </recommendedName>
</protein>
<evidence type="ECO:0000256" key="2">
    <source>
        <dbReference type="ARBA" id="ARBA00022448"/>
    </source>
</evidence>
<dbReference type="Pfam" id="PF00005">
    <property type="entry name" value="ABC_tran"/>
    <property type="match status" value="1"/>
</dbReference>
<feature type="non-terminal residue" evidence="6">
    <location>
        <position position="75"/>
    </location>
</feature>
<dbReference type="PANTHER" id="PTHR42711">
    <property type="entry name" value="ABC TRANSPORTER ATP-BINDING PROTEIN"/>
    <property type="match status" value="1"/>
</dbReference>
<dbReference type="Gene3D" id="3.40.50.300">
    <property type="entry name" value="P-loop containing nucleotide triphosphate hydrolases"/>
    <property type="match status" value="1"/>
</dbReference>
<evidence type="ECO:0000259" key="5">
    <source>
        <dbReference type="Pfam" id="PF00005"/>
    </source>
</evidence>
<comment type="similarity">
    <text evidence="1">Belongs to the ABC transporter superfamily.</text>
</comment>
<feature type="domain" description="ABC transporter" evidence="5">
    <location>
        <begin position="26"/>
        <end position="74"/>
    </location>
</feature>
<dbReference type="GO" id="GO:0005524">
    <property type="term" value="F:ATP binding"/>
    <property type="evidence" value="ECO:0007669"/>
    <property type="project" value="UniProtKB-KW"/>
</dbReference>
<evidence type="ECO:0000256" key="1">
    <source>
        <dbReference type="ARBA" id="ARBA00005417"/>
    </source>
</evidence>
<sequence>MDGENGATPVITARNLRKMYGPHLALDDVNLDIPPGAVGILGPNGAGKSTLFKCLLGLITTTSGEATVLGYDIRT</sequence>
<dbReference type="InterPro" id="IPR003439">
    <property type="entry name" value="ABC_transporter-like_ATP-bd"/>
</dbReference>
<dbReference type="SUPFAM" id="SSF52540">
    <property type="entry name" value="P-loop containing nucleoside triphosphate hydrolases"/>
    <property type="match status" value="1"/>
</dbReference>
<dbReference type="PANTHER" id="PTHR42711:SF5">
    <property type="entry name" value="ABC TRANSPORTER ATP-BINDING PROTEIN NATA"/>
    <property type="match status" value="1"/>
</dbReference>
<dbReference type="GO" id="GO:0016887">
    <property type="term" value="F:ATP hydrolysis activity"/>
    <property type="evidence" value="ECO:0007669"/>
    <property type="project" value="InterPro"/>
</dbReference>
<dbReference type="AlphaFoldDB" id="A0A382T8S0"/>
<evidence type="ECO:0000313" key="6">
    <source>
        <dbReference type="EMBL" id="SVD18540.1"/>
    </source>
</evidence>